<gene>
    <name evidence="1" type="ORF">T01_12207</name>
</gene>
<dbReference type="Proteomes" id="UP000054776">
    <property type="component" value="Unassembled WGS sequence"/>
</dbReference>
<proteinExistence type="predicted"/>
<keyword evidence="2" id="KW-1185">Reference proteome</keyword>
<dbReference type="AlphaFoldDB" id="A0A0V1BMV8"/>
<dbReference type="InParanoid" id="A0A0V1BMV8"/>
<comment type="caution">
    <text evidence="1">The sequence shown here is derived from an EMBL/GenBank/DDBJ whole genome shotgun (WGS) entry which is preliminary data.</text>
</comment>
<evidence type="ECO:0000313" key="2">
    <source>
        <dbReference type="Proteomes" id="UP000054776"/>
    </source>
</evidence>
<dbReference type="EMBL" id="JYDH01000029">
    <property type="protein sequence ID" value="KRY37907.1"/>
    <property type="molecule type" value="Genomic_DNA"/>
</dbReference>
<accession>A0A0V1BMV8</accession>
<name>A0A0V1BMV8_TRISP</name>
<reference evidence="1 2" key="1">
    <citation type="submission" date="2015-01" db="EMBL/GenBank/DDBJ databases">
        <title>Evolution of Trichinella species and genotypes.</title>
        <authorList>
            <person name="Korhonen P.K."/>
            <person name="Edoardo P."/>
            <person name="Giuseppe L.R."/>
            <person name="Gasser R.B."/>
        </authorList>
    </citation>
    <scope>NUCLEOTIDE SEQUENCE [LARGE SCALE GENOMIC DNA]</scope>
    <source>
        <strain evidence="1">ISS3</strain>
    </source>
</reference>
<sequence>MNKAHRTRECRISVSPVSHLLQYKNQYQLDINIYNNQGFPGQIVNRDEFSSPLKQSSRSCTTAGWFSAEVIIPSIACRAAPLKQDRRYINLVLFFGNFGISIIELNKLFFTRDWVVTVDDGVSAVDSNSSAQCYMARSLAASSSNSTIASDLSYFRMPFNRSCRESKKRCSVRSNAVDTSRIAPCRLLWCNELATDPSHVLRISFQSRMSQLVSSGCSSFCLSRSLPVIVHLVHPWVAGSNPAQRTKTMLENPFGWNLKITKEWTV</sequence>
<evidence type="ECO:0000313" key="1">
    <source>
        <dbReference type="EMBL" id="KRY37907.1"/>
    </source>
</evidence>
<organism evidence="1 2">
    <name type="scientific">Trichinella spiralis</name>
    <name type="common">Trichina worm</name>
    <dbReference type="NCBI Taxonomy" id="6334"/>
    <lineage>
        <taxon>Eukaryota</taxon>
        <taxon>Metazoa</taxon>
        <taxon>Ecdysozoa</taxon>
        <taxon>Nematoda</taxon>
        <taxon>Enoplea</taxon>
        <taxon>Dorylaimia</taxon>
        <taxon>Trichinellida</taxon>
        <taxon>Trichinellidae</taxon>
        <taxon>Trichinella</taxon>
    </lineage>
</organism>
<protein>
    <submittedName>
        <fullName evidence="1">Uncharacterized protein</fullName>
    </submittedName>
</protein>